<accession>A0A067N2H8</accession>
<feature type="domain" description="RRN6 K-rich C-terminal" evidence="3">
    <location>
        <begin position="848"/>
        <end position="989"/>
    </location>
</feature>
<dbReference type="InterPro" id="IPR048536">
    <property type="entry name" value="Rrn6_K-rich"/>
</dbReference>
<keyword evidence="5" id="KW-1185">Reference proteome</keyword>
<organism evidence="4 5">
    <name type="scientific">Botryobasidium botryosum (strain FD-172 SS1)</name>
    <dbReference type="NCBI Taxonomy" id="930990"/>
    <lineage>
        <taxon>Eukaryota</taxon>
        <taxon>Fungi</taxon>
        <taxon>Dikarya</taxon>
        <taxon>Basidiomycota</taxon>
        <taxon>Agaricomycotina</taxon>
        <taxon>Agaricomycetes</taxon>
        <taxon>Cantharellales</taxon>
        <taxon>Botryobasidiaceae</taxon>
        <taxon>Botryobasidium</taxon>
    </lineage>
</organism>
<evidence type="ECO:0000259" key="3">
    <source>
        <dbReference type="Pfam" id="PF20639"/>
    </source>
</evidence>
<feature type="region of interest" description="Disordered" evidence="1">
    <location>
        <begin position="904"/>
        <end position="923"/>
    </location>
</feature>
<feature type="compositionally biased region" description="Low complexity" evidence="1">
    <location>
        <begin position="11"/>
        <end position="23"/>
    </location>
</feature>
<dbReference type="EMBL" id="KL198022">
    <property type="protein sequence ID" value="KDQ17971.1"/>
    <property type="molecule type" value="Genomic_DNA"/>
</dbReference>
<dbReference type="STRING" id="930990.A0A067N2H8"/>
<evidence type="ECO:0000256" key="1">
    <source>
        <dbReference type="SAM" id="MobiDB-lite"/>
    </source>
</evidence>
<dbReference type="SUPFAM" id="SSF101908">
    <property type="entry name" value="Putative isomerase YbhE"/>
    <property type="match status" value="1"/>
</dbReference>
<dbReference type="InterPro" id="IPR019350">
    <property type="entry name" value="RNA_pol_I-sp_TIF_RRN6-like"/>
</dbReference>
<evidence type="ECO:0000313" key="4">
    <source>
        <dbReference type="EMBL" id="KDQ17971.1"/>
    </source>
</evidence>
<feature type="domain" description="RRN6 beta-propeller" evidence="2">
    <location>
        <begin position="173"/>
        <end position="486"/>
    </location>
</feature>
<proteinExistence type="predicted"/>
<name>A0A067N2H8_BOTB1</name>
<feature type="region of interest" description="Disordered" evidence="1">
    <location>
        <begin position="942"/>
        <end position="990"/>
    </location>
</feature>
<dbReference type="Pfam" id="PF10214">
    <property type="entry name" value="Rrn6_beta-prop"/>
    <property type="match status" value="1"/>
</dbReference>
<dbReference type="Pfam" id="PF20639">
    <property type="entry name" value="Rrn6_K-rich"/>
    <property type="match status" value="1"/>
</dbReference>
<dbReference type="PANTHER" id="PTHR28221">
    <property type="entry name" value="RNA POLYMERASE I-SPECIFIC TRANSCRIPTION INITIATION FACTOR RRN6"/>
    <property type="match status" value="1"/>
</dbReference>
<reference evidence="5" key="1">
    <citation type="journal article" date="2014" name="Proc. Natl. Acad. Sci. U.S.A.">
        <title>Extensive sampling of basidiomycete genomes demonstrates inadequacy of the white-rot/brown-rot paradigm for wood decay fungi.</title>
        <authorList>
            <person name="Riley R."/>
            <person name="Salamov A.A."/>
            <person name="Brown D.W."/>
            <person name="Nagy L.G."/>
            <person name="Floudas D."/>
            <person name="Held B.W."/>
            <person name="Levasseur A."/>
            <person name="Lombard V."/>
            <person name="Morin E."/>
            <person name="Otillar R."/>
            <person name="Lindquist E.A."/>
            <person name="Sun H."/>
            <person name="LaButti K.M."/>
            <person name="Schmutz J."/>
            <person name="Jabbour D."/>
            <person name="Luo H."/>
            <person name="Baker S.E."/>
            <person name="Pisabarro A.G."/>
            <person name="Walton J.D."/>
            <person name="Blanchette R.A."/>
            <person name="Henrissat B."/>
            <person name="Martin F."/>
            <person name="Cullen D."/>
            <person name="Hibbett D.S."/>
            <person name="Grigoriev I.V."/>
        </authorList>
    </citation>
    <scope>NUCLEOTIDE SEQUENCE [LARGE SCALE GENOMIC DNA]</scope>
    <source>
        <strain evidence="5">FD-172 SS1</strain>
    </source>
</reference>
<dbReference type="OrthoDB" id="2382881at2759"/>
<dbReference type="InParanoid" id="A0A067N2H8"/>
<evidence type="ECO:0000259" key="2">
    <source>
        <dbReference type="Pfam" id="PF10214"/>
    </source>
</evidence>
<dbReference type="InterPro" id="IPR048535">
    <property type="entry name" value="RRN6_beta-prop"/>
</dbReference>
<dbReference type="AlphaFoldDB" id="A0A067N2H8"/>
<sequence>MESWPADSRFPSSLLQSQSQPHQDAPQRKNAAPVRWDFPVLEPGSLGSATLIHQNGPDHDGTTTSGFTGVNGTRGAGILSWEFIAGDNKRLNLNLVGNPVKVFPETSPAADEPVKTTALQRAEQGVQFLRTYHPDVDIPFELVQTELARDYDATKKAYFDPYEGDRLATAVCSRVRGVQPKAMMAFPMGEVGQHLNVSMFHYTQKKQDVFAPTVESVMSFGTAIQQIASSSGVSASALASNNTPAGPVLAVRTHGSVHFVAVQTPGASAIVSGSAPTAHATKLLALDVAELGGRPMDVVFSPYALLAHPTALVVTGKGCVWNIDVGQEKNGASCVVEDASDVPHDEEMPFWRVCWGKDENAALLASDRCVKLLDLRSPQGTSQSAFALTSSDGVVTSIEGSSVNPHLMCLSTTDRLLWADDRMPEKPVLAWRHGREFDRTLQAKTTNLGRAPITFLTSRKNNLITLYDVSASPETGLTGSYSNPALFCLGTPTSASITSRAFFRHPLNETSSFFNLFSLTSRGAVYRHRIGYADSDARDGWREGWEWDEGVRALNRENREQEVGVVDGLAARDCTVMNLRREYEEIFDIGAGGGGGVDQEAINETAAETLDHMQTYLQAGDHPTEHMLTSFDIAFRAGDEPKQQSRSDFLTGSTLSSLRGYHAVKSKELPIVDMVKDAMWHFNVTPTLRIVAPGVFDSGDEDGNGDGAPGMPGAEALAKLSAVRAEPPTKGIEERERRACRMLAVDLALSTDVFSAIPFASESTNRTGNRIGGVGVGGGGDVTPDEVDALSLSLATQALSIGGSEPPGVAYGYLRPNRGTREAEASTIDPTLEDDDTTPMEPLGVRLLLQEWTVGEDPELYAYEDPYHLTQDEAPKNAASRTALGMAEPVGISQRSRQAPPVVASASTRFPPPPTQTQPPPVLATRSISSTQVQARPLAQSFPASQGNDDFSGWAGGSSQGVENYPSTQPLPGRFGGRPPPEGKKKQKKRMVVYRGLSTDASCNLSESADISLSLIWLHLRSHRHVREGPNFDFQIPDRYQLVLWPPAENLALVCFYSEFPKTQPNTTQARP</sequence>
<gene>
    <name evidence="4" type="ORF">BOTBODRAFT_143690</name>
</gene>
<feature type="region of interest" description="Disordered" evidence="1">
    <location>
        <begin position="1"/>
        <end position="30"/>
    </location>
</feature>
<feature type="compositionally biased region" description="Pro residues" evidence="1">
    <location>
        <begin position="910"/>
        <end position="922"/>
    </location>
</feature>
<evidence type="ECO:0000313" key="5">
    <source>
        <dbReference type="Proteomes" id="UP000027195"/>
    </source>
</evidence>
<dbReference type="PANTHER" id="PTHR28221:SF2">
    <property type="entry name" value="RNA POLYMERASE I-SPECIFIC TRANSCRIPTION INITIATION FACTOR RRN6"/>
    <property type="match status" value="1"/>
</dbReference>
<feature type="non-terminal residue" evidence="4">
    <location>
        <position position="1072"/>
    </location>
</feature>
<feature type="region of interest" description="Disordered" evidence="1">
    <location>
        <begin position="47"/>
        <end position="67"/>
    </location>
</feature>
<dbReference type="Proteomes" id="UP000027195">
    <property type="component" value="Unassembled WGS sequence"/>
</dbReference>
<dbReference type="HOGENOM" id="CLU_007284_0_0_1"/>
<protein>
    <submittedName>
        <fullName evidence="4">Uncharacterized protein</fullName>
    </submittedName>
</protein>